<proteinExistence type="predicted"/>
<organism evidence="1 2">
    <name type="scientific">Acanthopleuribacter pedis</name>
    <dbReference type="NCBI Taxonomy" id="442870"/>
    <lineage>
        <taxon>Bacteria</taxon>
        <taxon>Pseudomonadati</taxon>
        <taxon>Acidobacteriota</taxon>
        <taxon>Holophagae</taxon>
        <taxon>Acanthopleuribacterales</taxon>
        <taxon>Acanthopleuribacteraceae</taxon>
        <taxon>Acanthopleuribacter</taxon>
    </lineage>
</organism>
<dbReference type="RefSeq" id="WP_207862602.1">
    <property type="nucleotide sequence ID" value="NZ_JAFREP010000040.1"/>
</dbReference>
<dbReference type="Proteomes" id="UP000664417">
    <property type="component" value="Unassembled WGS sequence"/>
</dbReference>
<keyword evidence="2" id="KW-1185">Reference proteome</keyword>
<sequence>MDGEQTIDDLTCAWEQDGEVIVEELDKYILSKGAWSTIMFLYREKKSDGSWSPPKVRVQRYQKSRGRYMSKSKFNISSEKQARMIVSQLQHWYDDQKDEEAEA</sequence>
<protein>
    <submittedName>
        <fullName evidence="1">Uncharacterized protein</fullName>
    </submittedName>
</protein>
<reference evidence="1" key="1">
    <citation type="submission" date="2021-03" db="EMBL/GenBank/DDBJ databases">
        <authorList>
            <person name="Wang G."/>
        </authorList>
    </citation>
    <scope>NUCLEOTIDE SEQUENCE</scope>
    <source>
        <strain evidence="1">KCTC 12899</strain>
    </source>
</reference>
<name>A0A8J7QEA7_9BACT</name>
<comment type="caution">
    <text evidence="1">The sequence shown here is derived from an EMBL/GenBank/DDBJ whole genome shotgun (WGS) entry which is preliminary data.</text>
</comment>
<dbReference type="EMBL" id="JAFREP010000040">
    <property type="protein sequence ID" value="MBO1322629.1"/>
    <property type="molecule type" value="Genomic_DNA"/>
</dbReference>
<gene>
    <name evidence="1" type="ORF">J3U88_29415</name>
</gene>
<evidence type="ECO:0000313" key="2">
    <source>
        <dbReference type="Proteomes" id="UP000664417"/>
    </source>
</evidence>
<dbReference type="AlphaFoldDB" id="A0A8J7QEA7"/>
<evidence type="ECO:0000313" key="1">
    <source>
        <dbReference type="EMBL" id="MBO1322629.1"/>
    </source>
</evidence>
<accession>A0A8J7QEA7</accession>